<dbReference type="Proteomes" id="UP001187682">
    <property type="component" value="Unassembled WGS sequence"/>
</dbReference>
<proteinExistence type="predicted"/>
<dbReference type="EMBL" id="ONZQ02000002">
    <property type="protein sequence ID" value="SPN98373.1"/>
    <property type="molecule type" value="Genomic_DNA"/>
</dbReference>
<dbReference type="PANTHER" id="PTHR33840:SF1">
    <property type="entry name" value="TLE1 PHOSPHOLIPASE DOMAIN-CONTAINING PROTEIN"/>
    <property type="match status" value="1"/>
</dbReference>
<feature type="domain" description="T6SS Phospholipase effector Tle1-like catalytic" evidence="2">
    <location>
        <begin position="6"/>
        <end position="209"/>
    </location>
</feature>
<dbReference type="InterPro" id="IPR018712">
    <property type="entry name" value="Tle1-like_cat"/>
</dbReference>
<evidence type="ECO:0000313" key="3">
    <source>
        <dbReference type="EMBL" id="SPN98373.1"/>
    </source>
</evidence>
<organism evidence="3 4">
    <name type="scientific">Cephalotrichum gorgonifer</name>
    <dbReference type="NCBI Taxonomy" id="2041049"/>
    <lineage>
        <taxon>Eukaryota</taxon>
        <taxon>Fungi</taxon>
        <taxon>Dikarya</taxon>
        <taxon>Ascomycota</taxon>
        <taxon>Pezizomycotina</taxon>
        <taxon>Sordariomycetes</taxon>
        <taxon>Hypocreomycetidae</taxon>
        <taxon>Microascales</taxon>
        <taxon>Microascaceae</taxon>
        <taxon>Cephalotrichum</taxon>
    </lineage>
</organism>
<dbReference type="Pfam" id="PF09994">
    <property type="entry name" value="T6SS_Tle1-like_cat"/>
    <property type="match status" value="2"/>
</dbReference>
<gene>
    <name evidence="3" type="ORF">DNG_01418</name>
</gene>
<feature type="compositionally biased region" description="Low complexity" evidence="1">
    <location>
        <begin position="406"/>
        <end position="416"/>
    </location>
</feature>
<evidence type="ECO:0000313" key="4">
    <source>
        <dbReference type="Proteomes" id="UP001187682"/>
    </source>
</evidence>
<dbReference type="InterPro" id="IPR029058">
    <property type="entry name" value="AB_hydrolase_fold"/>
</dbReference>
<accession>A0AAE8SRM1</accession>
<evidence type="ECO:0000259" key="2">
    <source>
        <dbReference type="Pfam" id="PF09994"/>
    </source>
</evidence>
<dbReference type="SUPFAM" id="SSF53474">
    <property type="entry name" value="alpha/beta-Hydrolases"/>
    <property type="match status" value="1"/>
</dbReference>
<reference evidence="3" key="1">
    <citation type="submission" date="2018-03" db="EMBL/GenBank/DDBJ databases">
        <authorList>
            <person name="Guldener U."/>
        </authorList>
    </citation>
    <scope>NUCLEOTIDE SEQUENCE</scope>
</reference>
<feature type="domain" description="T6SS Phospholipase effector Tle1-like catalytic" evidence="2">
    <location>
        <begin position="210"/>
        <end position="267"/>
    </location>
</feature>
<keyword evidence="4" id="KW-1185">Reference proteome</keyword>
<protein>
    <recommendedName>
        <fullName evidence="2">T6SS Phospholipase effector Tle1-like catalytic domain-containing protein</fullName>
    </recommendedName>
</protein>
<name>A0AAE8SRM1_9PEZI</name>
<sequence>MATTRKRLIMCCDGTWMNSDKGGEEGGPFWNPTVTLQVPSNVTRISRSFRRICTDGRIQIINYESGVGTGSNKLDSLTGGAFGVGLSERVREAYQFICANYDDGDEIILIGFSRGAYTVRSVAGMIGEIGLLTREGLDLFYPIFKDMENWMDDDYEDPFPTLPFSEKPKGPGASGEYKARLERLGFTRVREAGGTGNLITVKAIGVWDTALALDETRPPFSPAVWERLPNDSTDLRQVWFPGNHGNVGGGWADQNIANITLAWMMDQLASIGVEFDEKSLQRLFNKQINHYKTLVPPKKEKPFAVDQIHLPNKPIRPWALGSIHRATNPLYTLAGKAPRTPGLYKQIDGKTNTTKAEFLLDTNERIHASVRVRLACRGLGLDDGAVWEAEALKKWKLVRTKGSLHGTNGAGNQQNGGSNGANGNGKAKEIQTWGPPAEEQEVISDEGGWEWEYAGPERDAPPVKRMAEAKMGPYEKYWLKLAGGSPNAYHFAAARE</sequence>
<dbReference type="PANTHER" id="PTHR33840">
    <property type="match status" value="1"/>
</dbReference>
<dbReference type="AlphaFoldDB" id="A0AAE8SRM1"/>
<comment type="caution">
    <text evidence="3">The sequence shown here is derived from an EMBL/GenBank/DDBJ whole genome shotgun (WGS) entry which is preliminary data.</text>
</comment>
<evidence type="ECO:0000256" key="1">
    <source>
        <dbReference type="SAM" id="MobiDB-lite"/>
    </source>
</evidence>
<feature type="region of interest" description="Disordered" evidence="1">
    <location>
        <begin position="404"/>
        <end position="443"/>
    </location>
</feature>